<proteinExistence type="inferred from homology"/>
<dbReference type="InterPro" id="IPR036837">
    <property type="entry name" value="Cation_efflux_CTD_sf"/>
</dbReference>
<feature type="compositionally biased region" description="Basic and acidic residues" evidence="9">
    <location>
        <begin position="1"/>
        <end position="13"/>
    </location>
</feature>
<keyword evidence="7" id="KW-0406">Ion transport</keyword>
<name>A0A6F8VCY7_9PROT</name>
<dbReference type="Gene3D" id="1.20.1510.10">
    <property type="entry name" value="Cation efflux protein transmembrane domain"/>
    <property type="match status" value="1"/>
</dbReference>
<dbReference type="EMBL" id="AP022853">
    <property type="protein sequence ID" value="BCB26822.1"/>
    <property type="molecule type" value="Genomic_DNA"/>
</dbReference>
<evidence type="ECO:0000313" key="13">
    <source>
        <dbReference type="EMBL" id="BCB26822.1"/>
    </source>
</evidence>
<evidence type="ECO:0000256" key="9">
    <source>
        <dbReference type="SAM" id="MobiDB-lite"/>
    </source>
</evidence>
<sequence>MMASSHEEHEHGHAHGHGHHHHGVQSRHALLFAVALTLSFALVEAATGWWSGSLALLGDAGHMVTDSTALGMAALAAWFSRRPPSARHSYGFARAEVMAALLNALFMVAVVAAIAVAAVQRFYAAQPINGAAVTIVAALGLAINVAMALVLSRGEKTLNTRGALLHVMGDLLGSVAALIAGVVVTYTGWTPIDPILSLFICALILFSSLGLLREALHTLMEGVPLGLSLPAVGQAMSGVAGVSSVHDLHIWDLGGERVALSAHVVVEDLLHWETVLSLLTEMLGQRYRIEHVTLQPEPVNRIIHFVARNGKN</sequence>
<evidence type="ECO:0000256" key="4">
    <source>
        <dbReference type="ARBA" id="ARBA00022692"/>
    </source>
</evidence>
<dbReference type="PANTHER" id="PTHR11562:SF17">
    <property type="entry name" value="RE54080P-RELATED"/>
    <property type="match status" value="1"/>
</dbReference>
<dbReference type="Pfam" id="PF16916">
    <property type="entry name" value="ZT_dimer"/>
    <property type="match status" value="1"/>
</dbReference>
<keyword evidence="4 10" id="KW-0812">Transmembrane</keyword>
<evidence type="ECO:0000313" key="14">
    <source>
        <dbReference type="Proteomes" id="UP000502260"/>
    </source>
</evidence>
<feature type="domain" description="Cation efflux protein cytoplasmic" evidence="12">
    <location>
        <begin position="232"/>
        <end position="298"/>
    </location>
</feature>
<feature type="transmembrane region" description="Helical" evidence="10">
    <location>
        <begin position="100"/>
        <end position="119"/>
    </location>
</feature>
<evidence type="ECO:0000256" key="8">
    <source>
        <dbReference type="ARBA" id="ARBA00023136"/>
    </source>
</evidence>
<evidence type="ECO:0000256" key="7">
    <source>
        <dbReference type="ARBA" id="ARBA00023065"/>
    </source>
</evidence>
<evidence type="ECO:0000256" key="3">
    <source>
        <dbReference type="ARBA" id="ARBA00022448"/>
    </source>
</evidence>
<feature type="transmembrane region" description="Helical" evidence="10">
    <location>
        <begin position="163"/>
        <end position="189"/>
    </location>
</feature>
<evidence type="ECO:0000256" key="1">
    <source>
        <dbReference type="ARBA" id="ARBA00004141"/>
    </source>
</evidence>
<accession>A0A6F8VCY7</accession>
<dbReference type="InterPro" id="IPR027470">
    <property type="entry name" value="Cation_efflux_CTD"/>
</dbReference>
<dbReference type="InterPro" id="IPR050681">
    <property type="entry name" value="CDF/SLC30A"/>
</dbReference>
<evidence type="ECO:0000256" key="6">
    <source>
        <dbReference type="ARBA" id="ARBA00022989"/>
    </source>
</evidence>
<dbReference type="AlphaFoldDB" id="A0A6F8VCY7"/>
<feature type="region of interest" description="Disordered" evidence="9">
    <location>
        <begin position="1"/>
        <end position="21"/>
    </location>
</feature>
<dbReference type="RefSeq" id="WP_173063303.1">
    <property type="nucleotide sequence ID" value="NZ_AP022853.1"/>
</dbReference>
<keyword evidence="6 10" id="KW-1133">Transmembrane helix</keyword>
<evidence type="ECO:0000256" key="10">
    <source>
        <dbReference type="SAM" id="Phobius"/>
    </source>
</evidence>
<dbReference type="GO" id="GO:0005385">
    <property type="term" value="F:zinc ion transmembrane transporter activity"/>
    <property type="evidence" value="ECO:0007669"/>
    <property type="project" value="TreeGrafter"/>
</dbReference>
<feature type="transmembrane region" description="Helical" evidence="10">
    <location>
        <begin position="195"/>
        <end position="212"/>
    </location>
</feature>
<dbReference type="SUPFAM" id="SSF160240">
    <property type="entry name" value="Cation efflux protein cytoplasmic domain-like"/>
    <property type="match status" value="1"/>
</dbReference>
<comment type="subcellular location">
    <subcellularLocation>
        <location evidence="1">Membrane</location>
        <topology evidence="1">Multi-pass membrane protein</topology>
    </subcellularLocation>
</comment>
<evidence type="ECO:0000259" key="12">
    <source>
        <dbReference type="Pfam" id="PF16916"/>
    </source>
</evidence>
<dbReference type="SUPFAM" id="SSF161111">
    <property type="entry name" value="Cation efflux protein transmembrane domain-like"/>
    <property type="match status" value="1"/>
</dbReference>
<feature type="domain" description="Cation efflux protein transmembrane" evidence="11">
    <location>
        <begin position="31"/>
        <end position="220"/>
    </location>
</feature>
<feature type="transmembrane region" description="Helical" evidence="10">
    <location>
        <begin position="131"/>
        <end position="151"/>
    </location>
</feature>
<comment type="similarity">
    <text evidence="2">Belongs to the cation diffusion facilitator (CDF) transporter (TC 2.A.4) family. SLC30A subfamily.</text>
</comment>
<dbReference type="Proteomes" id="UP000502260">
    <property type="component" value="Chromosome"/>
</dbReference>
<dbReference type="Pfam" id="PF01545">
    <property type="entry name" value="Cation_efflux"/>
    <property type="match status" value="1"/>
</dbReference>
<keyword evidence="8 10" id="KW-0472">Membrane</keyword>
<organism evidence="13 14">
    <name type="scientific">Sulfurimicrobium lacus</name>
    <dbReference type="NCBI Taxonomy" id="2715678"/>
    <lineage>
        <taxon>Bacteria</taxon>
        <taxon>Pseudomonadati</taxon>
        <taxon>Pseudomonadota</taxon>
        <taxon>Betaproteobacteria</taxon>
        <taxon>Nitrosomonadales</taxon>
        <taxon>Sulfuricellaceae</taxon>
        <taxon>Sulfurimicrobium</taxon>
    </lineage>
</organism>
<keyword evidence="5" id="KW-0862">Zinc</keyword>
<evidence type="ECO:0000256" key="5">
    <source>
        <dbReference type="ARBA" id="ARBA00022906"/>
    </source>
</evidence>
<feature type="transmembrane region" description="Helical" evidence="10">
    <location>
        <begin position="29"/>
        <end position="50"/>
    </location>
</feature>
<evidence type="ECO:0000256" key="2">
    <source>
        <dbReference type="ARBA" id="ARBA00008873"/>
    </source>
</evidence>
<keyword evidence="3" id="KW-0813">Transport</keyword>
<reference evidence="14" key="1">
    <citation type="submission" date="2020-03" db="EMBL/GenBank/DDBJ databases">
        <title>Complete genome sequence of sulfur-oxidizing bacterium skT11.</title>
        <authorList>
            <person name="Kanda M."/>
            <person name="Kojima H."/>
            <person name="Fukui M."/>
        </authorList>
    </citation>
    <scope>NUCLEOTIDE SEQUENCE [LARGE SCALE GENOMIC DNA]</scope>
    <source>
        <strain evidence="14">skT11</strain>
    </source>
</reference>
<dbReference type="InterPro" id="IPR058533">
    <property type="entry name" value="Cation_efflux_TM"/>
</dbReference>
<dbReference type="PANTHER" id="PTHR11562">
    <property type="entry name" value="CATION EFFLUX PROTEIN/ ZINC TRANSPORTER"/>
    <property type="match status" value="1"/>
</dbReference>
<keyword evidence="5" id="KW-0864">Zinc transport</keyword>
<dbReference type="KEGG" id="slac:SKTS_17080"/>
<gene>
    <name evidence="13" type="primary">czcD.1_1</name>
    <name evidence="13" type="ORF">SKTS_17080</name>
</gene>
<dbReference type="GO" id="GO:0005886">
    <property type="term" value="C:plasma membrane"/>
    <property type="evidence" value="ECO:0007669"/>
    <property type="project" value="TreeGrafter"/>
</dbReference>
<feature type="transmembrane region" description="Helical" evidence="10">
    <location>
        <begin position="62"/>
        <end position="79"/>
    </location>
</feature>
<dbReference type="InterPro" id="IPR027469">
    <property type="entry name" value="Cation_efflux_TMD_sf"/>
</dbReference>
<evidence type="ECO:0000259" key="11">
    <source>
        <dbReference type="Pfam" id="PF01545"/>
    </source>
</evidence>
<dbReference type="NCBIfam" id="TIGR01297">
    <property type="entry name" value="CDF"/>
    <property type="match status" value="1"/>
</dbReference>
<protein>
    <submittedName>
        <fullName evidence="13">Cation transporter</fullName>
    </submittedName>
</protein>
<keyword evidence="14" id="KW-1185">Reference proteome</keyword>
<dbReference type="InterPro" id="IPR002524">
    <property type="entry name" value="Cation_efflux"/>
</dbReference>